<dbReference type="AlphaFoldDB" id="A0A5B8RAD2"/>
<dbReference type="CDD" id="cd06578">
    <property type="entry name" value="HemD"/>
    <property type="match status" value="1"/>
</dbReference>
<dbReference type="Gene3D" id="3.40.50.10090">
    <property type="match status" value="2"/>
</dbReference>
<dbReference type="Pfam" id="PF02602">
    <property type="entry name" value="HEM4"/>
    <property type="match status" value="1"/>
</dbReference>
<evidence type="ECO:0000313" key="2">
    <source>
        <dbReference type="EMBL" id="QEA04362.1"/>
    </source>
</evidence>
<dbReference type="InterPro" id="IPR039793">
    <property type="entry name" value="UROS/Hem4"/>
</dbReference>
<proteinExistence type="predicted"/>
<feature type="domain" description="Tetrapyrrole biosynthesis uroporphyrinogen III synthase" evidence="1">
    <location>
        <begin position="21"/>
        <end position="258"/>
    </location>
</feature>
<dbReference type="PANTHER" id="PTHR40082">
    <property type="entry name" value="BLR5956 PROTEIN"/>
    <property type="match status" value="1"/>
</dbReference>
<dbReference type="GO" id="GO:0004852">
    <property type="term" value="F:uroporphyrinogen-III synthase activity"/>
    <property type="evidence" value="ECO:0007669"/>
    <property type="project" value="InterPro"/>
</dbReference>
<dbReference type="InterPro" id="IPR003754">
    <property type="entry name" value="4pyrrol_synth_uPrphyn_synth"/>
</dbReference>
<reference evidence="2" key="1">
    <citation type="submission" date="2019-06" db="EMBL/GenBank/DDBJ databases">
        <authorList>
            <person name="Murdoch R.W."/>
            <person name="Fathepure B."/>
        </authorList>
    </citation>
    <scope>NUCLEOTIDE SEQUENCE</scope>
</reference>
<name>A0A5B8RAD2_9ZZZZ</name>
<sequence length="275" mass="29248">MKEPLRGVTVALPESRQLALFARMLEERGASTWSCPLVGIEDTPDRDAVVRWLDDVAAYGLDWLVLLTGEGLYRLLDFAERAGRRDRFVARLETARKLTRGPKPARALRGIGLRADVAADAPTTAGVIATLEREALEGSRVGVQLYGAPNPQLLDYIAGRGADVLPVAPYIYTDAAQDERVAALVDGLAEGWVDVIAFTSKTQVERLFACAAATGREAALGRGLAATVIAAVGPVVAETLSARGFPPALVPADSYFMKPLVREIVAHVGGAGDDT</sequence>
<protein>
    <recommendedName>
        <fullName evidence="1">Tetrapyrrole biosynthesis uroporphyrinogen III synthase domain-containing protein</fullName>
    </recommendedName>
</protein>
<gene>
    <name evidence="2" type="ORF">KBTEX_00670</name>
</gene>
<dbReference type="PANTHER" id="PTHR40082:SF1">
    <property type="entry name" value="BLR5956 PROTEIN"/>
    <property type="match status" value="1"/>
</dbReference>
<evidence type="ECO:0000259" key="1">
    <source>
        <dbReference type="Pfam" id="PF02602"/>
    </source>
</evidence>
<dbReference type="InterPro" id="IPR036108">
    <property type="entry name" value="4pyrrol_syn_uPrphyn_synt_sf"/>
</dbReference>
<accession>A0A5B8RAD2</accession>
<dbReference type="EMBL" id="MN079082">
    <property type="protein sequence ID" value="QEA04362.1"/>
    <property type="molecule type" value="Genomic_DNA"/>
</dbReference>
<dbReference type="GO" id="GO:0006780">
    <property type="term" value="P:uroporphyrinogen III biosynthetic process"/>
    <property type="evidence" value="ECO:0007669"/>
    <property type="project" value="InterPro"/>
</dbReference>
<organism evidence="2">
    <name type="scientific">uncultured organism</name>
    <dbReference type="NCBI Taxonomy" id="155900"/>
    <lineage>
        <taxon>unclassified sequences</taxon>
        <taxon>environmental samples</taxon>
    </lineage>
</organism>
<dbReference type="SUPFAM" id="SSF69618">
    <property type="entry name" value="HemD-like"/>
    <property type="match status" value="1"/>
</dbReference>